<dbReference type="InterPro" id="IPR050416">
    <property type="entry name" value="FAD-linked_Oxidoreductase"/>
</dbReference>
<name>A0A8J7QHK7_9BACT</name>
<dbReference type="RefSeq" id="WP_207860604.1">
    <property type="nucleotide sequence ID" value="NZ_JAFREP010000018.1"/>
</dbReference>
<feature type="domain" description="FAD-binding PCMH-type" evidence="7">
    <location>
        <begin position="437"/>
        <end position="617"/>
    </location>
</feature>
<evidence type="ECO:0000256" key="1">
    <source>
        <dbReference type="ARBA" id="ARBA00001974"/>
    </source>
</evidence>
<evidence type="ECO:0000256" key="4">
    <source>
        <dbReference type="ARBA" id="ARBA00022827"/>
    </source>
</evidence>
<protein>
    <submittedName>
        <fullName evidence="8">FAD-binding oxidoreductase</fullName>
    </submittedName>
</protein>
<evidence type="ECO:0000256" key="5">
    <source>
        <dbReference type="ARBA" id="ARBA00023002"/>
    </source>
</evidence>
<dbReference type="InterPro" id="IPR036318">
    <property type="entry name" value="FAD-bd_PCMH-like_sf"/>
</dbReference>
<dbReference type="PROSITE" id="PS51387">
    <property type="entry name" value="FAD_PCMH"/>
    <property type="match status" value="1"/>
</dbReference>
<dbReference type="EMBL" id="JAFREP010000018">
    <property type="protein sequence ID" value="MBO1320651.1"/>
    <property type="molecule type" value="Genomic_DNA"/>
</dbReference>
<dbReference type="InterPro" id="IPR016166">
    <property type="entry name" value="FAD-bd_PCMH"/>
</dbReference>
<evidence type="ECO:0000256" key="3">
    <source>
        <dbReference type="ARBA" id="ARBA00022630"/>
    </source>
</evidence>
<comment type="cofactor">
    <cofactor evidence="1">
        <name>FAD</name>
        <dbReference type="ChEBI" id="CHEBI:57692"/>
    </cofactor>
</comment>
<accession>A0A8J7QHK7</accession>
<evidence type="ECO:0000313" key="9">
    <source>
        <dbReference type="Proteomes" id="UP000664417"/>
    </source>
</evidence>
<dbReference type="Gene3D" id="3.30.465.10">
    <property type="match status" value="2"/>
</dbReference>
<sequence length="906" mass="99101">MPVRTPSFDGWIIPAALDFINPVSEQFGAHDVWYPASLAGVAEAVGFNTGRRTRVRSGRQVADQDTQGDPVDAVIDLSSLAAIRDEAGGLVAQAAATGRDLAEALIKQGKALPLGADPDRSIAASLLNEVPGYLCRTLGSLSDFAQNIRAVNPEGQAVAFAGDAAHPGVLRENKALLAEIQFQPVSADSLWMHRFAGIYPGRDAFLAVANHLFTKVNLPAGIDLILDAVTALADLPLFGVTLSGAEAAHRDAVMGAVREALALFDEEVHEVLVESVDAGAEVMVAALEQGAGPSPDPTMRSRRLSRRETDRNRHAALIDGFVSAVDEALAFDENHGGKRNPTLRIAARLQWDREGALTVAGHAFEPVPKPTPGIGSLLDVAGTALRSGGNLVDLAPRARPASRSGRIPDFKGEVYQKGQPGYRKHAKAYATSSYSAAETTPFLVAYPRDIDDIRAALRFAKEKGKWVVARSGGHQYSAKSTGGKDTMVLSMDAFNRLDIDGNIVNVGPAARLTNIAQEFKSAGITIPHGECPLVAIGGHAQTGGYGHLARSFGLAMDHVVAFEMVLADGRFLKLTRPDQDFDPANASLEEKLFWAVLGGNAGSFGIVTNYTFETLRDRDYPHSNWYNATLKYRASTYRDLMKQVQTWSRGVADGSLPAGMDWMMTVESSGRMPFFPVMLVEFVDPGIHTGAEAAKVARFRRKIADKVAADRTFIERLLTKEGPKELSHMSDDFVRRWPMTTWDGREFRYPYKKRINVTVEALTDDFIQGFTALVDEVVSQTKGVKLVFQMVIGGGAQQRGPGRKVTAIPHRDAVFCFVFDLFYKHNHKAAAMRLQKRMQRLIDQHYNHGRERRVFWGTFEDTDISKPEVRAKYYDNDAEWAILQRLKGEVDPDDRFHTSLTVPLPS</sequence>
<proteinExistence type="inferred from homology"/>
<dbReference type="AlphaFoldDB" id="A0A8J7QHK7"/>
<dbReference type="InterPro" id="IPR006094">
    <property type="entry name" value="Oxid_FAD_bind_N"/>
</dbReference>
<dbReference type="Gene3D" id="3.40.462.20">
    <property type="match status" value="1"/>
</dbReference>
<reference evidence="8" key="1">
    <citation type="submission" date="2021-03" db="EMBL/GenBank/DDBJ databases">
        <authorList>
            <person name="Wang G."/>
        </authorList>
    </citation>
    <scope>NUCLEOTIDE SEQUENCE</scope>
    <source>
        <strain evidence="8">KCTC 12899</strain>
    </source>
</reference>
<dbReference type="Pfam" id="PF01565">
    <property type="entry name" value="FAD_binding_4"/>
    <property type="match status" value="2"/>
</dbReference>
<dbReference type="InterPro" id="IPR006093">
    <property type="entry name" value="Oxy_OxRdtase_FAD_BS"/>
</dbReference>
<dbReference type="SUPFAM" id="SSF56176">
    <property type="entry name" value="FAD-binding/transporter-associated domain-like"/>
    <property type="match status" value="2"/>
</dbReference>
<keyword evidence="5" id="KW-0560">Oxidoreductase</keyword>
<keyword evidence="3" id="KW-0285">Flavoprotein</keyword>
<dbReference type="PROSITE" id="PS00862">
    <property type="entry name" value="OX2_COVAL_FAD"/>
    <property type="match status" value="1"/>
</dbReference>
<keyword evidence="9" id="KW-1185">Reference proteome</keyword>
<keyword evidence="4" id="KW-0274">FAD</keyword>
<evidence type="ECO:0000313" key="8">
    <source>
        <dbReference type="EMBL" id="MBO1320651.1"/>
    </source>
</evidence>
<dbReference type="InterPro" id="IPR016169">
    <property type="entry name" value="FAD-bd_PCMH_sub2"/>
</dbReference>
<gene>
    <name evidence="8" type="ORF">J3U88_19390</name>
</gene>
<comment type="similarity">
    <text evidence="2">Belongs to the oxygen-dependent FAD-linked oxidoreductase family.</text>
</comment>
<evidence type="ECO:0000256" key="2">
    <source>
        <dbReference type="ARBA" id="ARBA00005466"/>
    </source>
</evidence>
<dbReference type="PANTHER" id="PTHR42973">
    <property type="entry name" value="BINDING OXIDOREDUCTASE, PUTATIVE (AFU_ORTHOLOGUE AFUA_1G17690)-RELATED"/>
    <property type="match status" value="1"/>
</dbReference>
<organism evidence="8 9">
    <name type="scientific">Acanthopleuribacter pedis</name>
    <dbReference type="NCBI Taxonomy" id="442870"/>
    <lineage>
        <taxon>Bacteria</taxon>
        <taxon>Pseudomonadati</taxon>
        <taxon>Acidobacteriota</taxon>
        <taxon>Holophagae</taxon>
        <taxon>Acanthopleuribacterales</taxon>
        <taxon>Acanthopleuribacteraceae</taxon>
        <taxon>Acanthopleuribacter</taxon>
    </lineage>
</organism>
<evidence type="ECO:0000256" key="6">
    <source>
        <dbReference type="SAM" id="MobiDB-lite"/>
    </source>
</evidence>
<comment type="caution">
    <text evidence="8">The sequence shown here is derived from an EMBL/GenBank/DDBJ whole genome shotgun (WGS) entry which is preliminary data.</text>
</comment>
<dbReference type="Proteomes" id="UP000664417">
    <property type="component" value="Unassembled WGS sequence"/>
</dbReference>
<evidence type="ECO:0000259" key="7">
    <source>
        <dbReference type="PROSITE" id="PS51387"/>
    </source>
</evidence>
<feature type="region of interest" description="Disordered" evidence="6">
    <location>
        <begin position="289"/>
        <end position="309"/>
    </location>
</feature>
<dbReference type="GO" id="GO:0016491">
    <property type="term" value="F:oxidoreductase activity"/>
    <property type="evidence" value="ECO:0007669"/>
    <property type="project" value="UniProtKB-KW"/>
</dbReference>
<dbReference type="PANTHER" id="PTHR42973:SF39">
    <property type="entry name" value="FAD-BINDING PCMH-TYPE DOMAIN-CONTAINING PROTEIN"/>
    <property type="match status" value="1"/>
</dbReference>
<dbReference type="GO" id="GO:0071949">
    <property type="term" value="F:FAD binding"/>
    <property type="evidence" value="ECO:0007669"/>
    <property type="project" value="InterPro"/>
</dbReference>